<dbReference type="EMBL" id="CADEPM010000001">
    <property type="protein sequence ID" value="CAB3396964.1"/>
    <property type="molecule type" value="Genomic_DNA"/>
</dbReference>
<sequence>MICKIASFPQRRSHIWDQLFDFQSNRHHSTTRRIPPRIVCDSTGSTVDVSNCRRSIEVETTITETIDINRGNSPPPKPPMVRSIYTIANRERDPYPERERSTVASLAERSFVTNTDRENADPPDHLGFWSWEKPAENQYDRRKAEIAFAEYAKRQKEKMRERKKHQEEMIRVSNRRQKSLNQRKSKNCPRKEDGRKLIKCDKMPKNDSVEIRNKRNDEVKIDRINYTNDKLNDFCDAAKPAFYGTIEAERAAARAAEHISNACVSLKKLNFVADRVYPESQQHLEKLTKISDELKDFNAQLKLNKAKVPKNMNQKGNNVAHFVIDS</sequence>
<protein>
    <submittedName>
        <fullName evidence="2">Uncharacterized protein</fullName>
    </submittedName>
</protein>
<organism evidence="2 3">
    <name type="scientific">Caenorhabditis bovis</name>
    <dbReference type="NCBI Taxonomy" id="2654633"/>
    <lineage>
        <taxon>Eukaryota</taxon>
        <taxon>Metazoa</taxon>
        <taxon>Ecdysozoa</taxon>
        <taxon>Nematoda</taxon>
        <taxon>Chromadorea</taxon>
        <taxon>Rhabditida</taxon>
        <taxon>Rhabditina</taxon>
        <taxon>Rhabditomorpha</taxon>
        <taxon>Rhabditoidea</taxon>
        <taxon>Rhabditidae</taxon>
        <taxon>Peloderinae</taxon>
        <taxon>Caenorhabditis</taxon>
    </lineage>
</organism>
<evidence type="ECO:0000313" key="2">
    <source>
        <dbReference type="EMBL" id="CAB3396964.1"/>
    </source>
</evidence>
<keyword evidence="3" id="KW-1185">Reference proteome</keyword>
<feature type="coiled-coil region" evidence="1">
    <location>
        <begin position="149"/>
        <end position="176"/>
    </location>
</feature>
<accession>A0A8S1E8K6</accession>
<gene>
    <name evidence="2" type="ORF">CBOVIS_LOCUS446</name>
</gene>
<evidence type="ECO:0000313" key="3">
    <source>
        <dbReference type="Proteomes" id="UP000494206"/>
    </source>
</evidence>
<evidence type="ECO:0000256" key="1">
    <source>
        <dbReference type="SAM" id="Coils"/>
    </source>
</evidence>
<dbReference type="OrthoDB" id="5817427at2759"/>
<reference evidence="2 3" key="1">
    <citation type="submission" date="2020-04" db="EMBL/GenBank/DDBJ databases">
        <authorList>
            <person name="Laetsch R D."/>
            <person name="Stevens L."/>
            <person name="Kumar S."/>
            <person name="Blaxter L. M."/>
        </authorList>
    </citation>
    <scope>NUCLEOTIDE SEQUENCE [LARGE SCALE GENOMIC DNA]</scope>
</reference>
<dbReference type="Proteomes" id="UP000494206">
    <property type="component" value="Unassembled WGS sequence"/>
</dbReference>
<dbReference type="AlphaFoldDB" id="A0A8S1E8K6"/>
<name>A0A8S1E8K6_9PELO</name>
<comment type="caution">
    <text evidence="2">The sequence shown here is derived from an EMBL/GenBank/DDBJ whole genome shotgun (WGS) entry which is preliminary data.</text>
</comment>
<proteinExistence type="predicted"/>
<keyword evidence="1" id="KW-0175">Coiled coil</keyword>